<keyword evidence="4" id="KW-0812">Transmembrane</keyword>
<evidence type="ECO:0000313" key="5">
    <source>
        <dbReference type="EMBL" id="EEQ27243.1"/>
    </source>
</evidence>
<dbReference type="InterPro" id="IPR021765">
    <property type="entry name" value="UstYa-like"/>
</dbReference>
<evidence type="ECO:0000256" key="4">
    <source>
        <dbReference type="SAM" id="Phobius"/>
    </source>
</evidence>
<proteinExistence type="inferred from homology"/>
<accession>C5FBQ9</accession>
<dbReference type="eggNOG" id="ENOG502SJ2Y">
    <property type="taxonomic scope" value="Eukaryota"/>
</dbReference>
<dbReference type="Proteomes" id="UP000002035">
    <property type="component" value="Unassembled WGS sequence"/>
</dbReference>
<dbReference type="RefSeq" id="XP_002850027.1">
    <property type="nucleotide sequence ID" value="XM_002849981.1"/>
</dbReference>
<feature type="transmembrane region" description="Helical" evidence="4">
    <location>
        <begin position="118"/>
        <end position="135"/>
    </location>
</feature>
<evidence type="ECO:0000313" key="6">
    <source>
        <dbReference type="Proteomes" id="UP000002035"/>
    </source>
</evidence>
<comment type="similarity">
    <text evidence="2">Belongs to the ustYa family.</text>
</comment>
<dbReference type="STRING" id="554155.C5FBQ9"/>
<dbReference type="PANTHER" id="PTHR33365">
    <property type="entry name" value="YALI0B05434P"/>
    <property type="match status" value="1"/>
</dbReference>
<dbReference type="OrthoDB" id="4173229at2759"/>
<keyword evidence="4" id="KW-0472">Membrane</keyword>
<dbReference type="GO" id="GO:0043386">
    <property type="term" value="P:mycotoxin biosynthetic process"/>
    <property type="evidence" value="ECO:0007669"/>
    <property type="project" value="InterPro"/>
</dbReference>
<comment type="pathway">
    <text evidence="1">Mycotoxin biosynthesis.</text>
</comment>
<evidence type="ECO:0008006" key="7">
    <source>
        <dbReference type="Google" id="ProtNLM"/>
    </source>
</evidence>
<evidence type="ECO:0000256" key="1">
    <source>
        <dbReference type="ARBA" id="ARBA00004685"/>
    </source>
</evidence>
<reference evidence="6" key="1">
    <citation type="journal article" date="2012" name="MBio">
        <title>Comparative genome analysis of Trichophyton rubrum and related dermatophytes reveals candidate genes involved in infection.</title>
        <authorList>
            <person name="Martinez D.A."/>
            <person name="Oliver B.G."/>
            <person name="Graeser Y."/>
            <person name="Goldberg J.M."/>
            <person name="Li W."/>
            <person name="Martinez-Rossi N.M."/>
            <person name="Monod M."/>
            <person name="Shelest E."/>
            <person name="Barton R.C."/>
            <person name="Birch E."/>
            <person name="Brakhage A.A."/>
            <person name="Chen Z."/>
            <person name="Gurr S.J."/>
            <person name="Heiman D."/>
            <person name="Heitman J."/>
            <person name="Kosti I."/>
            <person name="Rossi A."/>
            <person name="Saif S."/>
            <person name="Samalova M."/>
            <person name="Saunders C.W."/>
            <person name="Shea T."/>
            <person name="Summerbell R.C."/>
            <person name="Xu J."/>
            <person name="Young S."/>
            <person name="Zeng Q."/>
            <person name="Birren B.W."/>
            <person name="Cuomo C.A."/>
            <person name="White T.C."/>
        </authorList>
    </citation>
    <scope>NUCLEOTIDE SEQUENCE [LARGE SCALE GENOMIC DNA]</scope>
    <source>
        <strain evidence="6">ATCC MYA-4605 / CBS 113480</strain>
    </source>
</reference>
<gene>
    <name evidence="5" type="ORF">MCYG_00131</name>
</gene>
<protein>
    <recommendedName>
        <fullName evidence="7">Tat pathway signal sequence</fullName>
    </recommendedName>
</protein>
<dbReference type="GeneID" id="9230157"/>
<name>C5FBQ9_ARTOC</name>
<organism evidence="5 6">
    <name type="scientific">Arthroderma otae (strain ATCC MYA-4605 / CBS 113480)</name>
    <name type="common">Microsporum canis</name>
    <dbReference type="NCBI Taxonomy" id="554155"/>
    <lineage>
        <taxon>Eukaryota</taxon>
        <taxon>Fungi</taxon>
        <taxon>Dikarya</taxon>
        <taxon>Ascomycota</taxon>
        <taxon>Pezizomycotina</taxon>
        <taxon>Eurotiomycetes</taxon>
        <taxon>Eurotiomycetidae</taxon>
        <taxon>Onygenales</taxon>
        <taxon>Arthrodermataceae</taxon>
        <taxon>Microsporum</taxon>
    </lineage>
</organism>
<dbReference type="OMA" id="FSATHAC"/>
<evidence type="ECO:0000256" key="2">
    <source>
        <dbReference type="ARBA" id="ARBA00035112"/>
    </source>
</evidence>
<sequence length="347" mass="38277">MSEYYPTANESLVERVLVPQTVSQIASSSSSTSPRETVAESDECYSSRSDSLLSGGEPRSDELPEVLSGRPAPGNFATGEMVGTAFAISVEAAESRGSDGESGLAHHFALVKKKVRRCGCLLLLLYVFWAGMMFGSSQHQKYKSSYPGIVYSPARTVQEYQSVRFDGDIKTINSYKGPPSNAIDEAWKALYDAGPLLVDKMELEAVGKESIELPSRPGKHLVKLAVFHQLHCLDYVRKYVHREHYRIDDSHAAVSGIDHADHCIDMIRQALSCSADPTLITFKQDGPFDTVEADFSATHACTNFEKMRDWAKDRAINMTEEIIRNPVPFKDAVIVSLHGHGNRTSKA</sequence>
<dbReference type="PANTHER" id="PTHR33365:SF4">
    <property type="entry name" value="CYCLOCHLOROTINE BIOSYNTHESIS PROTEIN O"/>
    <property type="match status" value="1"/>
</dbReference>
<dbReference type="EMBL" id="DS995701">
    <property type="protein sequence ID" value="EEQ27243.1"/>
    <property type="molecule type" value="Genomic_DNA"/>
</dbReference>
<dbReference type="AlphaFoldDB" id="C5FBQ9"/>
<dbReference type="HOGENOM" id="CLU_806484_0_0_1"/>
<dbReference type="Pfam" id="PF11807">
    <property type="entry name" value="UstYa"/>
    <property type="match status" value="1"/>
</dbReference>
<dbReference type="VEuPathDB" id="FungiDB:MCYG_00131"/>
<keyword evidence="6" id="KW-1185">Reference proteome</keyword>
<evidence type="ECO:0000256" key="3">
    <source>
        <dbReference type="SAM" id="MobiDB-lite"/>
    </source>
</evidence>
<keyword evidence="4" id="KW-1133">Transmembrane helix</keyword>
<feature type="region of interest" description="Disordered" evidence="3">
    <location>
        <begin position="23"/>
        <end position="75"/>
    </location>
</feature>